<protein>
    <submittedName>
        <fullName evidence="1">Uncharacterized protein</fullName>
    </submittedName>
</protein>
<name>A0ACC7P5A6_9BACL</name>
<sequence length="149" mass="16600">MPISANLNGILRPIPQIGFSEPCAQAEALMFRYPDAGCLAVVDRVGRPAGVIVYNRFFHLLTASRNMAYLLRQPVHSMMSAPSLVAELHADPEEVLQQAERRHQVQRRDPVLVMEGERIAGALHIPDLELLQTAPAPTRDQEQITDLSR</sequence>
<gene>
    <name evidence="1" type="ORF">ACI1P1_28460</name>
</gene>
<dbReference type="Proteomes" id="UP001631969">
    <property type="component" value="Unassembled WGS sequence"/>
</dbReference>
<proteinExistence type="predicted"/>
<dbReference type="EMBL" id="JBJURJ010000027">
    <property type="protein sequence ID" value="MFM9332233.1"/>
    <property type="molecule type" value="Genomic_DNA"/>
</dbReference>
<accession>A0ACC7P5A6</accession>
<organism evidence="1 2">
    <name type="scientific">Paenibacillus mesotrionivorans</name>
    <dbReference type="NCBI Taxonomy" id="3160968"/>
    <lineage>
        <taxon>Bacteria</taxon>
        <taxon>Bacillati</taxon>
        <taxon>Bacillota</taxon>
        <taxon>Bacilli</taxon>
        <taxon>Bacillales</taxon>
        <taxon>Paenibacillaceae</taxon>
        <taxon>Paenibacillus</taxon>
    </lineage>
</organism>
<reference evidence="1" key="1">
    <citation type="submission" date="2024-12" db="EMBL/GenBank/DDBJ databases">
        <authorList>
            <person name="Wu N."/>
        </authorList>
    </citation>
    <scope>NUCLEOTIDE SEQUENCE</scope>
    <source>
        <strain evidence="1">P15</strain>
    </source>
</reference>
<evidence type="ECO:0000313" key="1">
    <source>
        <dbReference type="EMBL" id="MFM9332233.1"/>
    </source>
</evidence>
<comment type="caution">
    <text evidence="1">The sequence shown here is derived from an EMBL/GenBank/DDBJ whole genome shotgun (WGS) entry which is preliminary data.</text>
</comment>
<keyword evidence="2" id="KW-1185">Reference proteome</keyword>
<evidence type="ECO:0000313" key="2">
    <source>
        <dbReference type="Proteomes" id="UP001631969"/>
    </source>
</evidence>